<evidence type="ECO:0000313" key="2">
    <source>
        <dbReference type="Proteomes" id="UP000193827"/>
    </source>
</evidence>
<dbReference type="InterPro" id="IPR022050">
    <property type="entry name" value="T_hemolysin"/>
</dbReference>
<reference evidence="1 2" key="1">
    <citation type="submission" date="2017-03" db="EMBL/GenBank/DDBJ databases">
        <authorList>
            <person name="Afonso C.L."/>
            <person name="Miller P.J."/>
            <person name="Scott M.A."/>
            <person name="Spackman E."/>
            <person name="Goraichik I."/>
            <person name="Dimitrov K.M."/>
            <person name="Suarez D.L."/>
            <person name="Swayne D.E."/>
        </authorList>
    </citation>
    <scope>NUCLEOTIDE SEQUENCE [LARGE SCALE GENOMIC DNA]</scope>
    <source>
        <strain evidence="1 2">CECT 8287</strain>
    </source>
</reference>
<gene>
    <name evidence="1" type="ORF">PEL8287_03612</name>
</gene>
<organism evidence="1 2">
    <name type="scientific">Roseovarius litorisediminis</name>
    <dbReference type="NCBI Taxonomy" id="1312363"/>
    <lineage>
        <taxon>Bacteria</taxon>
        <taxon>Pseudomonadati</taxon>
        <taxon>Pseudomonadota</taxon>
        <taxon>Alphaproteobacteria</taxon>
        <taxon>Rhodobacterales</taxon>
        <taxon>Roseobacteraceae</taxon>
        <taxon>Roseovarius</taxon>
    </lineage>
</organism>
<evidence type="ECO:0000313" key="1">
    <source>
        <dbReference type="EMBL" id="SLN65566.1"/>
    </source>
</evidence>
<dbReference type="Proteomes" id="UP000193827">
    <property type="component" value="Unassembled WGS sequence"/>
</dbReference>
<dbReference type="AlphaFoldDB" id="A0A1Y5TK95"/>
<keyword evidence="2" id="KW-1185">Reference proteome</keyword>
<dbReference type="EMBL" id="FWFL01000012">
    <property type="protein sequence ID" value="SLN65566.1"/>
    <property type="molecule type" value="Genomic_DNA"/>
</dbReference>
<accession>A0A1Y5TK95</accession>
<dbReference type="OrthoDB" id="7432757at2"/>
<sequence>MRILRQQIGQNMRVEFITGNCAERQEAQNHISRVYHDVYGASLTSFAPLLVTARNVHGEIVCAAGVRTAKDGFFSDTYLGSDFGKALIGPDNTTVPLTQVMEVVSLASTTPFPVLPMLDTVISWGRAQGMTCGVFTATAPLRRLLQRTGLAYIALCPADKVQVADPKSWGRYYDQDPWVCACTDDVFTPISLSPRSQRVSTPLRSEAC</sequence>
<dbReference type="Pfam" id="PF12261">
    <property type="entry name" value="T_hemolysin"/>
    <property type="match status" value="1"/>
</dbReference>
<name>A0A1Y5TK95_9RHOB</name>
<proteinExistence type="predicted"/>
<protein>
    <submittedName>
        <fullName evidence="1">Thermostable hemolysin</fullName>
    </submittedName>
</protein>